<feature type="region of interest" description="Disordered" evidence="1">
    <location>
        <begin position="170"/>
        <end position="197"/>
    </location>
</feature>
<dbReference type="EMBL" id="DYYG01000039">
    <property type="protein sequence ID" value="HJE24763.1"/>
    <property type="molecule type" value="Genomic_DNA"/>
</dbReference>
<evidence type="ECO:0000256" key="1">
    <source>
        <dbReference type="SAM" id="MobiDB-lite"/>
    </source>
</evidence>
<dbReference type="Proteomes" id="UP000742631">
    <property type="component" value="Unassembled WGS sequence"/>
</dbReference>
<organism evidence="2 3">
    <name type="scientific">Methylorubrum populi</name>
    <dbReference type="NCBI Taxonomy" id="223967"/>
    <lineage>
        <taxon>Bacteria</taxon>
        <taxon>Pseudomonadati</taxon>
        <taxon>Pseudomonadota</taxon>
        <taxon>Alphaproteobacteria</taxon>
        <taxon>Hyphomicrobiales</taxon>
        <taxon>Methylobacteriaceae</taxon>
        <taxon>Methylorubrum</taxon>
    </lineage>
</organism>
<feature type="compositionally biased region" description="Gly residues" evidence="1">
    <location>
        <begin position="117"/>
        <end position="126"/>
    </location>
</feature>
<dbReference type="AlphaFoldDB" id="A0A921E491"/>
<feature type="compositionally biased region" description="Polar residues" evidence="1">
    <location>
        <begin position="95"/>
        <end position="114"/>
    </location>
</feature>
<reference evidence="2" key="1">
    <citation type="journal article" date="2021" name="PeerJ">
        <title>Extensive microbial diversity within the chicken gut microbiome revealed by metagenomics and culture.</title>
        <authorList>
            <person name="Gilroy R."/>
            <person name="Ravi A."/>
            <person name="Getino M."/>
            <person name="Pursley I."/>
            <person name="Horton D.L."/>
            <person name="Alikhan N.F."/>
            <person name="Baker D."/>
            <person name="Gharbi K."/>
            <person name="Hall N."/>
            <person name="Watson M."/>
            <person name="Adriaenssens E.M."/>
            <person name="Foster-Nyarko E."/>
            <person name="Jarju S."/>
            <person name="Secka A."/>
            <person name="Antonio M."/>
            <person name="Oren A."/>
            <person name="Chaudhuri R.R."/>
            <person name="La Ragione R."/>
            <person name="Hildebrand F."/>
            <person name="Pallen M.J."/>
        </authorList>
    </citation>
    <scope>NUCLEOTIDE SEQUENCE</scope>
    <source>
        <strain evidence="2">316</strain>
    </source>
</reference>
<feature type="compositionally biased region" description="Polar residues" evidence="1">
    <location>
        <begin position="1"/>
        <end position="12"/>
    </location>
</feature>
<comment type="caution">
    <text evidence="2">The sequence shown here is derived from an EMBL/GenBank/DDBJ whole genome shotgun (WGS) entry which is preliminary data.</text>
</comment>
<evidence type="ECO:0000313" key="3">
    <source>
        <dbReference type="Proteomes" id="UP000742631"/>
    </source>
</evidence>
<feature type="compositionally biased region" description="Polar residues" evidence="1">
    <location>
        <begin position="56"/>
        <end position="73"/>
    </location>
</feature>
<gene>
    <name evidence="2" type="ORF">K8W01_13995</name>
</gene>
<protein>
    <submittedName>
        <fullName evidence="2">Uncharacterized protein</fullName>
    </submittedName>
</protein>
<name>A0A921E491_9HYPH</name>
<sequence length="197" mass="19197">MTSIASSTTTQAYRPPPPHSGRGRIDDKIQQGVSSGSISATDATALTSALDSIDTSLSAQASGSVSTADSASGGTRAGRPDPAAMKEKIDGLISDQVSAGNLTSEQADTLTSLFASGGEGAGGPGRPGGPPPKGAASDTASDGSSSGSDDANAAASRLLSDFLLQLQSNLSGGSGYGATGTSRATHTGTSLVMDFDA</sequence>
<accession>A0A921E491</accession>
<evidence type="ECO:0000313" key="2">
    <source>
        <dbReference type="EMBL" id="HJE24763.1"/>
    </source>
</evidence>
<reference evidence="2" key="2">
    <citation type="submission" date="2021-09" db="EMBL/GenBank/DDBJ databases">
        <authorList>
            <person name="Gilroy R."/>
        </authorList>
    </citation>
    <scope>NUCLEOTIDE SEQUENCE</scope>
    <source>
        <strain evidence="2">316</strain>
    </source>
</reference>
<feature type="region of interest" description="Disordered" evidence="1">
    <location>
        <begin position="1"/>
        <end position="27"/>
    </location>
</feature>
<feature type="compositionally biased region" description="Low complexity" evidence="1">
    <location>
        <begin position="134"/>
        <end position="152"/>
    </location>
</feature>
<feature type="region of interest" description="Disordered" evidence="1">
    <location>
        <begin position="56"/>
        <end position="152"/>
    </location>
</feature>
<proteinExistence type="predicted"/>